<evidence type="ECO:0000259" key="11">
    <source>
        <dbReference type="Pfam" id="PF00206"/>
    </source>
</evidence>
<evidence type="ECO:0000256" key="2">
    <source>
        <dbReference type="ARBA" id="ARBA00004734"/>
    </source>
</evidence>
<dbReference type="InterPro" id="IPR008948">
    <property type="entry name" value="L-Aspartase-like"/>
</dbReference>
<comment type="catalytic activity">
    <reaction evidence="9">
        <text>(2S)-2-[5-amino-1-(5-phospho-beta-D-ribosyl)imidazole-4-carboxamido]succinate = 5-amino-1-(5-phospho-beta-D-ribosyl)imidazole-4-carboxamide + fumarate</text>
        <dbReference type="Rhea" id="RHEA:23920"/>
        <dbReference type="ChEBI" id="CHEBI:29806"/>
        <dbReference type="ChEBI" id="CHEBI:58443"/>
        <dbReference type="ChEBI" id="CHEBI:58475"/>
        <dbReference type="EC" id="4.3.2.2"/>
    </reaction>
</comment>
<dbReference type="PROSITE" id="PS00163">
    <property type="entry name" value="FUMARATE_LYASES"/>
    <property type="match status" value="1"/>
</dbReference>
<evidence type="ECO:0000256" key="3">
    <source>
        <dbReference type="ARBA" id="ARBA00008273"/>
    </source>
</evidence>
<evidence type="ECO:0000256" key="7">
    <source>
        <dbReference type="ARBA" id="ARBA00023239"/>
    </source>
</evidence>
<dbReference type="PANTHER" id="PTHR43411:SF1">
    <property type="entry name" value="ADENYLOSUCCINATE LYASE"/>
    <property type="match status" value="1"/>
</dbReference>
<dbReference type="GO" id="GO:0004018">
    <property type="term" value="F:N6-(1,2-dicarboxyethyl)AMP AMP-lyase (fumarate-forming) activity"/>
    <property type="evidence" value="ECO:0007669"/>
    <property type="project" value="InterPro"/>
</dbReference>
<gene>
    <name evidence="13" type="ORF">CTAYLR_006196</name>
</gene>
<comment type="caution">
    <text evidence="13">The sequence shown here is derived from an EMBL/GenBank/DDBJ whole genome shotgun (WGS) entry which is preliminary data.</text>
</comment>
<keyword evidence="6 9" id="KW-0658">Purine biosynthesis</keyword>
<sequence>MSDEALEALCPLDGRYRSRTAALRAYFSEAALIKYRVRVEVEYLLALSEATGLEISEDLKLKWRDVYNNFRGAKRCKELEATLNHDVKAVEYYLKEEYEALGLPAEGLELIHFGLTSQDVNHVAQPLAVAECVEAVLAPKYHQVLAALKRKAWDYREVAMLARTHGQPATPTILGKEFAVFATRLEKCLEDVVASQHTAKFGGATGLMNAHFVAYPDIDWARFADKFVTDASRGKLSRQKYTTQIEHYDGLAAFCHAVCRANVVLLDLCKDCWHYVSLGYFKQKVQRGEVGSSAMPHKVNPIDFENAEGNLGVSNALLEHLARKLPISRLQRDLSDSTALRTLGVPLGHSYLALTSLLRGLSKITLNPDLLRQDLDANWAVVAEAIQTILRKHAYPQPYEALKNLTRGHACTQADFSRFIDTLDIKDHVLKARLNSISPHNYTGRFDASPFQYHHDDDDGAGGGGVPDQQQQQQQQSKDATSY</sequence>
<dbReference type="InterPro" id="IPR000362">
    <property type="entry name" value="Fumarate_lyase_fam"/>
</dbReference>
<dbReference type="InterPro" id="IPR022761">
    <property type="entry name" value="Fumarate_lyase_N"/>
</dbReference>
<dbReference type="Gene3D" id="1.20.200.10">
    <property type="entry name" value="Fumarase/aspartase (Central domain)"/>
    <property type="match status" value="1"/>
</dbReference>
<dbReference type="PRINTS" id="PR00149">
    <property type="entry name" value="FUMRATELYASE"/>
</dbReference>
<feature type="region of interest" description="Disordered" evidence="10">
    <location>
        <begin position="447"/>
        <end position="483"/>
    </location>
</feature>
<dbReference type="Gene3D" id="1.10.40.30">
    <property type="entry name" value="Fumarase/aspartase (C-terminal domain)"/>
    <property type="match status" value="1"/>
</dbReference>
<dbReference type="AlphaFoldDB" id="A0AAD7XRC9"/>
<proteinExistence type="inferred from homology"/>
<dbReference type="InterPro" id="IPR024083">
    <property type="entry name" value="Fumarase/histidase_N"/>
</dbReference>
<dbReference type="PANTHER" id="PTHR43411">
    <property type="entry name" value="ADENYLOSUCCINATE LYASE"/>
    <property type="match status" value="1"/>
</dbReference>
<evidence type="ECO:0000313" key="14">
    <source>
        <dbReference type="Proteomes" id="UP001230188"/>
    </source>
</evidence>
<dbReference type="InterPro" id="IPR020557">
    <property type="entry name" value="Fumarate_lyase_CS"/>
</dbReference>
<dbReference type="Gene3D" id="1.10.275.10">
    <property type="entry name" value="Fumarase/aspartase (N-terminal domain)"/>
    <property type="match status" value="1"/>
</dbReference>
<name>A0AAD7XRC9_9STRA</name>
<dbReference type="InterPro" id="IPR047136">
    <property type="entry name" value="PurB_bact"/>
</dbReference>
<evidence type="ECO:0000256" key="1">
    <source>
        <dbReference type="ARBA" id="ARBA00004706"/>
    </source>
</evidence>
<comment type="pathway">
    <text evidence="2 9">Purine metabolism; AMP biosynthesis via de novo pathway; AMP from IMP: step 2/2.</text>
</comment>
<feature type="compositionally biased region" description="Low complexity" evidence="10">
    <location>
        <begin position="467"/>
        <end position="476"/>
    </location>
</feature>
<dbReference type="EMBL" id="JAQMWT010000038">
    <property type="protein sequence ID" value="KAJ8612940.1"/>
    <property type="molecule type" value="Genomic_DNA"/>
</dbReference>
<evidence type="ECO:0000256" key="10">
    <source>
        <dbReference type="SAM" id="MobiDB-lite"/>
    </source>
</evidence>
<evidence type="ECO:0000259" key="12">
    <source>
        <dbReference type="Pfam" id="PF08328"/>
    </source>
</evidence>
<keyword evidence="7 9" id="KW-0456">Lyase</keyword>
<accession>A0AAD7XRC9</accession>
<protein>
    <recommendedName>
        <fullName evidence="5 9">Adenylosuccinate lyase</fullName>
        <shortName evidence="9">ASL</shortName>
        <ecNumber evidence="4 9">4.3.2.2</ecNumber>
    </recommendedName>
    <alternativeName>
        <fullName evidence="8 9">Adenylosuccinase</fullName>
    </alternativeName>
</protein>
<keyword evidence="14" id="KW-1185">Reference proteome</keyword>
<feature type="domain" description="Adenylosuccinate lyase PurB C-terminal" evidence="12">
    <location>
        <begin position="328"/>
        <end position="443"/>
    </location>
</feature>
<dbReference type="NCBIfam" id="NF006764">
    <property type="entry name" value="PRK09285.1"/>
    <property type="match status" value="1"/>
</dbReference>
<comment type="pathway">
    <text evidence="1 9">Purine metabolism; IMP biosynthesis via de novo pathway; 5-amino-1-(5-phospho-D-ribosyl)imidazole-4-carboxamide from 5-amino-1-(5-phospho-D-ribosyl)imidazole-4-carboxylate: step 2/2.</text>
</comment>
<comment type="similarity">
    <text evidence="3 9">Belongs to the lyase 1 family. Adenylosuccinate lyase subfamily.</text>
</comment>
<evidence type="ECO:0000256" key="6">
    <source>
        <dbReference type="ARBA" id="ARBA00022755"/>
    </source>
</evidence>
<reference evidence="13" key="1">
    <citation type="submission" date="2023-01" db="EMBL/GenBank/DDBJ databases">
        <title>Metagenome sequencing of chrysophaentin producing Chrysophaeum taylorii.</title>
        <authorList>
            <person name="Davison J."/>
            <person name="Bewley C."/>
        </authorList>
    </citation>
    <scope>NUCLEOTIDE SEQUENCE</scope>
    <source>
        <strain evidence="13">NIES-1699</strain>
    </source>
</reference>
<dbReference type="InterPro" id="IPR013539">
    <property type="entry name" value="PurB_C"/>
</dbReference>
<evidence type="ECO:0000256" key="8">
    <source>
        <dbReference type="ARBA" id="ARBA00030717"/>
    </source>
</evidence>
<dbReference type="InterPro" id="IPR004769">
    <property type="entry name" value="Pur_lyase"/>
</dbReference>
<evidence type="ECO:0000256" key="9">
    <source>
        <dbReference type="RuleBase" id="RU361172"/>
    </source>
</evidence>
<comment type="catalytic activity">
    <reaction evidence="9">
        <text>N(6)-(1,2-dicarboxyethyl)-AMP = fumarate + AMP</text>
        <dbReference type="Rhea" id="RHEA:16853"/>
        <dbReference type="ChEBI" id="CHEBI:29806"/>
        <dbReference type="ChEBI" id="CHEBI:57567"/>
        <dbReference type="ChEBI" id="CHEBI:456215"/>
        <dbReference type="EC" id="4.3.2.2"/>
    </reaction>
</comment>
<dbReference type="Pfam" id="PF00206">
    <property type="entry name" value="Lyase_1"/>
    <property type="match status" value="1"/>
</dbReference>
<evidence type="ECO:0000256" key="4">
    <source>
        <dbReference type="ARBA" id="ARBA00012339"/>
    </source>
</evidence>
<dbReference type="GO" id="GO:0006188">
    <property type="term" value="P:IMP biosynthetic process"/>
    <property type="evidence" value="ECO:0007669"/>
    <property type="project" value="InterPro"/>
</dbReference>
<dbReference type="NCBIfam" id="TIGR00928">
    <property type="entry name" value="purB"/>
    <property type="match status" value="1"/>
</dbReference>
<dbReference type="SUPFAM" id="SSF48557">
    <property type="entry name" value="L-aspartase-like"/>
    <property type="match status" value="1"/>
</dbReference>
<dbReference type="EC" id="4.3.2.2" evidence="4 9"/>
<dbReference type="Proteomes" id="UP001230188">
    <property type="component" value="Unassembled WGS sequence"/>
</dbReference>
<dbReference type="Pfam" id="PF08328">
    <property type="entry name" value="ASL_C"/>
    <property type="match status" value="1"/>
</dbReference>
<feature type="domain" description="Fumarate lyase N-terminal" evidence="11">
    <location>
        <begin position="14"/>
        <end position="309"/>
    </location>
</feature>
<evidence type="ECO:0000313" key="13">
    <source>
        <dbReference type="EMBL" id="KAJ8612940.1"/>
    </source>
</evidence>
<evidence type="ECO:0000256" key="5">
    <source>
        <dbReference type="ARBA" id="ARBA00017058"/>
    </source>
</evidence>
<organism evidence="13 14">
    <name type="scientific">Chrysophaeum taylorii</name>
    <dbReference type="NCBI Taxonomy" id="2483200"/>
    <lineage>
        <taxon>Eukaryota</taxon>
        <taxon>Sar</taxon>
        <taxon>Stramenopiles</taxon>
        <taxon>Ochrophyta</taxon>
        <taxon>Pelagophyceae</taxon>
        <taxon>Pelagomonadales</taxon>
        <taxon>Pelagomonadaceae</taxon>
        <taxon>Chrysophaeum</taxon>
    </lineage>
</organism>